<gene>
    <name evidence="2" type="ORF">AFCDBAGC_2877</name>
</gene>
<keyword evidence="1" id="KW-0472">Membrane</keyword>
<sequence>MSGGHGAGGGSNKRVALLISVLALFLAFSETLGKAAQTDAIGANVEAANQWAFFQARTIRATVLKTADEAVALVPPGPNQEAIAAKRAEWAKTMARWDSEPATGEGRKELAEKAKTAQAHRDLSLLRYHHYELASAAFQIGIVLASAEVITGIVALVFAGGLLGAAGAVLLAFGYLAPHALPFFH</sequence>
<dbReference type="RefSeq" id="WP_147830966.1">
    <property type="nucleotide sequence ID" value="NZ_BPQG01000044.1"/>
</dbReference>
<feature type="transmembrane region" description="Helical" evidence="1">
    <location>
        <begin position="153"/>
        <end position="177"/>
    </location>
</feature>
<dbReference type="Pfam" id="PF14235">
    <property type="entry name" value="DUF4337"/>
    <property type="match status" value="1"/>
</dbReference>
<protein>
    <recommendedName>
        <fullName evidence="4">DUF4337 domain-containing protein</fullName>
    </recommendedName>
</protein>
<organism evidence="2 3">
    <name type="scientific">Methylobacterium cerastii</name>
    <dbReference type="NCBI Taxonomy" id="932741"/>
    <lineage>
        <taxon>Bacteria</taxon>
        <taxon>Pseudomonadati</taxon>
        <taxon>Pseudomonadota</taxon>
        <taxon>Alphaproteobacteria</taxon>
        <taxon>Hyphomicrobiales</taxon>
        <taxon>Methylobacteriaceae</taxon>
        <taxon>Methylobacterium</taxon>
    </lineage>
</organism>
<reference evidence="2 3" key="1">
    <citation type="journal article" date="2021" name="Front. Microbiol.">
        <title>Comprehensive Comparative Genomics and Phenotyping of Methylobacterium Species.</title>
        <authorList>
            <person name="Alessa O."/>
            <person name="Ogura Y."/>
            <person name="Fujitani Y."/>
            <person name="Takami H."/>
            <person name="Hayashi T."/>
            <person name="Sahin N."/>
            <person name="Tani A."/>
        </authorList>
    </citation>
    <scope>NUCLEOTIDE SEQUENCE [LARGE SCALE GENOMIC DNA]</scope>
    <source>
        <strain evidence="2 3">DSM 23679</strain>
    </source>
</reference>
<name>A0ABQ4QIC7_9HYPH</name>
<dbReference type="EMBL" id="BPQG01000044">
    <property type="protein sequence ID" value="GJD45008.1"/>
    <property type="molecule type" value="Genomic_DNA"/>
</dbReference>
<keyword evidence="1" id="KW-0812">Transmembrane</keyword>
<keyword evidence="1" id="KW-1133">Transmembrane helix</keyword>
<keyword evidence="3" id="KW-1185">Reference proteome</keyword>
<dbReference type="Proteomes" id="UP001055117">
    <property type="component" value="Unassembled WGS sequence"/>
</dbReference>
<dbReference type="InterPro" id="IPR025570">
    <property type="entry name" value="DUF4337"/>
</dbReference>
<proteinExistence type="predicted"/>
<evidence type="ECO:0008006" key="4">
    <source>
        <dbReference type="Google" id="ProtNLM"/>
    </source>
</evidence>
<accession>A0ABQ4QIC7</accession>
<evidence type="ECO:0000313" key="3">
    <source>
        <dbReference type="Proteomes" id="UP001055117"/>
    </source>
</evidence>
<evidence type="ECO:0000256" key="1">
    <source>
        <dbReference type="SAM" id="Phobius"/>
    </source>
</evidence>
<evidence type="ECO:0000313" key="2">
    <source>
        <dbReference type="EMBL" id="GJD45008.1"/>
    </source>
</evidence>
<comment type="caution">
    <text evidence="2">The sequence shown here is derived from an EMBL/GenBank/DDBJ whole genome shotgun (WGS) entry which is preliminary data.</text>
</comment>